<keyword evidence="1" id="KW-0233">DNA recombination</keyword>
<name>A0ABU8BQ84_9RHOB</name>
<protein>
    <recommendedName>
        <fullName evidence="4">Phage integrase family protein</fullName>
    </recommendedName>
</protein>
<keyword evidence="3" id="KW-1185">Reference proteome</keyword>
<proteinExistence type="predicted"/>
<dbReference type="InterPro" id="IPR011010">
    <property type="entry name" value="DNA_brk_join_enz"/>
</dbReference>
<accession>A0ABU8BQ84</accession>
<dbReference type="Gene3D" id="1.10.443.10">
    <property type="entry name" value="Intergrase catalytic core"/>
    <property type="match status" value="1"/>
</dbReference>
<dbReference type="SUPFAM" id="SSF56349">
    <property type="entry name" value="DNA breaking-rejoining enzymes"/>
    <property type="match status" value="1"/>
</dbReference>
<dbReference type="Proteomes" id="UP001431963">
    <property type="component" value="Unassembled WGS sequence"/>
</dbReference>
<comment type="caution">
    <text evidence="2">The sequence shown here is derived from an EMBL/GenBank/DDBJ whole genome shotgun (WGS) entry which is preliminary data.</text>
</comment>
<reference evidence="2" key="1">
    <citation type="submission" date="2024-02" db="EMBL/GenBank/DDBJ databases">
        <title>Genome sequences of strain Gemmobacter sp. JM10B15.</title>
        <authorList>
            <person name="Zhang M."/>
        </authorList>
    </citation>
    <scope>NUCLEOTIDE SEQUENCE</scope>
    <source>
        <strain evidence="2">JM10B15</strain>
    </source>
</reference>
<gene>
    <name evidence="2" type="ORF">V6590_01535</name>
</gene>
<dbReference type="InterPro" id="IPR013762">
    <property type="entry name" value="Integrase-like_cat_sf"/>
</dbReference>
<evidence type="ECO:0008006" key="4">
    <source>
        <dbReference type="Google" id="ProtNLM"/>
    </source>
</evidence>
<dbReference type="EMBL" id="JBALHR010000001">
    <property type="protein sequence ID" value="MEH7826821.1"/>
    <property type="molecule type" value="Genomic_DNA"/>
</dbReference>
<evidence type="ECO:0000313" key="2">
    <source>
        <dbReference type="EMBL" id="MEH7826821.1"/>
    </source>
</evidence>
<sequence length="155" mass="17541">MALYSGTCKDAVLRLAYMPNTRGGWIDTEHGLMFRRAESERVTNKRQPPARLPDRLLAHLRRWERMGLRFPVEYQGALCGDIKTGWATITVDAGMSDVTPHTLRHTAITWTMQRGATAWDAAGFFGASVQMIERVYGHHHPDHQQSAREAIGRRG</sequence>
<organism evidence="2 3">
    <name type="scientific">Gemmobacter denitrificans</name>
    <dbReference type="NCBI Taxonomy" id="3123040"/>
    <lineage>
        <taxon>Bacteria</taxon>
        <taxon>Pseudomonadati</taxon>
        <taxon>Pseudomonadota</taxon>
        <taxon>Alphaproteobacteria</taxon>
        <taxon>Rhodobacterales</taxon>
        <taxon>Paracoccaceae</taxon>
        <taxon>Gemmobacter</taxon>
    </lineage>
</organism>
<evidence type="ECO:0000256" key="1">
    <source>
        <dbReference type="ARBA" id="ARBA00023172"/>
    </source>
</evidence>
<evidence type="ECO:0000313" key="3">
    <source>
        <dbReference type="Proteomes" id="UP001431963"/>
    </source>
</evidence>